<sequence length="170" mass="18645">MKPKPENVALWEPLWPEAPGNCPACYPLTPAMAFICRKSVIVAQAGRGVFIASPPSRKCPVAKTGHDEQVNPSSIFCKIYTPKFLLTTTVRNGAWHWMGNSKHTNLASSTIVKEGANKKVPGILVLYCVKVKLTLCQSEDVPVALPSMLMHLKPAEQFTPSGPSQLETWF</sequence>
<comment type="similarity">
    <text evidence="1">Belongs to the arrestin family.</text>
</comment>
<dbReference type="Proteomes" id="UP000694404">
    <property type="component" value="Unplaced"/>
</dbReference>
<accession>A0A8C0QIT6</accession>
<name>A0A8C0QIT6_CHEAB</name>
<dbReference type="GO" id="GO:0002031">
    <property type="term" value="P:G protein-coupled receptor internalization"/>
    <property type="evidence" value="ECO:0007669"/>
    <property type="project" value="TreeGrafter"/>
</dbReference>
<organism evidence="2 3">
    <name type="scientific">Chelonoidis abingdonii</name>
    <name type="common">Abingdon island giant tortoise</name>
    <name type="synonym">Testudo abingdonii</name>
    <dbReference type="NCBI Taxonomy" id="106734"/>
    <lineage>
        <taxon>Eukaryota</taxon>
        <taxon>Metazoa</taxon>
        <taxon>Chordata</taxon>
        <taxon>Craniata</taxon>
        <taxon>Vertebrata</taxon>
        <taxon>Euteleostomi</taxon>
        <taxon>Archelosauria</taxon>
        <taxon>Testudinata</taxon>
        <taxon>Testudines</taxon>
        <taxon>Cryptodira</taxon>
        <taxon>Durocryptodira</taxon>
        <taxon>Testudinoidea</taxon>
        <taxon>Testudinidae</taxon>
        <taxon>Chelonoidis</taxon>
    </lineage>
</organism>
<dbReference type="InterPro" id="IPR000698">
    <property type="entry name" value="Arrestin"/>
</dbReference>
<dbReference type="GO" id="GO:0007165">
    <property type="term" value="P:signal transduction"/>
    <property type="evidence" value="ECO:0007669"/>
    <property type="project" value="InterPro"/>
</dbReference>
<evidence type="ECO:0000256" key="1">
    <source>
        <dbReference type="ARBA" id="ARBA00005298"/>
    </source>
</evidence>
<reference evidence="2" key="2">
    <citation type="submission" date="2025-09" db="UniProtKB">
        <authorList>
            <consortium name="Ensembl"/>
        </authorList>
    </citation>
    <scope>IDENTIFICATION</scope>
</reference>
<dbReference type="InterPro" id="IPR014756">
    <property type="entry name" value="Ig_E-set"/>
</dbReference>
<dbReference type="GO" id="GO:0031701">
    <property type="term" value="F:angiotensin receptor binding"/>
    <property type="evidence" value="ECO:0007669"/>
    <property type="project" value="TreeGrafter"/>
</dbReference>
<protein>
    <submittedName>
        <fullName evidence="2">Uncharacterized protein</fullName>
    </submittedName>
</protein>
<reference evidence="2" key="1">
    <citation type="submission" date="2025-08" db="UniProtKB">
        <authorList>
            <consortium name="Ensembl"/>
        </authorList>
    </citation>
    <scope>IDENTIFICATION</scope>
</reference>
<dbReference type="GO" id="GO:0070374">
    <property type="term" value="P:positive regulation of ERK1 and ERK2 cascade"/>
    <property type="evidence" value="ECO:0007669"/>
    <property type="project" value="TreeGrafter"/>
</dbReference>
<dbReference type="Ensembl" id="ENSCABT00000025837.1">
    <property type="protein sequence ID" value="ENSCABP00000023576.1"/>
    <property type="gene ID" value="ENSCABG00000017376.1"/>
</dbReference>
<dbReference type="GeneTree" id="ENSGT01000000220594"/>
<dbReference type="PANTHER" id="PTHR11792">
    <property type="entry name" value="ARRESTIN"/>
    <property type="match status" value="1"/>
</dbReference>
<keyword evidence="3" id="KW-1185">Reference proteome</keyword>
<dbReference type="Gene3D" id="2.60.40.640">
    <property type="match status" value="1"/>
</dbReference>
<dbReference type="SUPFAM" id="SSF81296">
    <property type="entry name" value="E set domains"/>
    <property type="match status" value="1"/>
</dbReference>
<proteinExistence type="inferred from homology"/>
<evidence type="ECO:0000313" key="2">
    <source>
        <dbReference type="Ensembl" id="ENSCABP00000023576.1"/>
    </source>
</evidence>
<dbReference type="InterPro" id="IPR014752">
    <property type="entry name" value="Arrestin-like_C"/>
</dbReference>
<dbReference type="GO" id="GO:0005737">
    <property type="term" value="C:cytoplasm"/>
    <property type="evidence" value="ECO:0007669"/>
    <property type="project" value="TreeGrafter"/>
</dbReference>
<dbReference type="AlphaFoldDB" id="A0A8C0QIT6"/>
<evidence type="ECO:0000313" key="3">
    <source>
        <dbReference type="Proteomes" id="UP000694404"/>
    </source>
</evidence>
<dbReference type="PANTHER" id="PTHR11792:SF20">
    <property type="entry name" value="BETA-ARRESTIN-2"/>
    <property type="match status" value="1"/>
</dbReference>